<organism evidence="2 3">
    <name type="scientific">Nocardia cerradoensis</name>
    <dbReference type="NCBI Taxonomy" id="85688"/>
    <lineage>
        <taxon>Bacteria</taxon>
        <taxon>Bacillati</taxon>
        <taxon>Actinomycetota</taxon>
        <taxon>Actinomycetes</taxon>
        <taxon>Mycobacteriales</taxon>
        <taxon>Nocardiaceae</taxon>
        <taxon>Nocardia</taxon>
    </lineage>
</organism>
<dbReference type="AlphaFoldDB" id="A0A231GTJ0"/>
<name>A0A231GTJ0_9NOCA</name>
<gene>
    <name evidence="2" type="ORF">B7C42_08062</name>
</gene>
<keyword evidence="3" id="KW-1185">Reference proteome</keyword>
<dbReference type="Proteomes" id="UP000215506">
    <property type="component" value="Unassembled WGS sequence"/>
</dbReference>
<accession>A0A231GTJ0</accession>
<protein>
    <submittedName>
        <fullName evidence="2">Uncharacterized protein</fullName>
    </submittedName>
</protein>
<reference evidence="2 3" key="1">
    <citation type="submission" date="2017-07" db="EMBL/GenBank/DDBJ databases">
        <title>First draft Genome Sequence of Nocardia cerradoensis isolated from human infection.</title>
        <authorList>
            <person name="Carrasco G."/>
        </authorList>
    </citation>
    <scope>NUCLEOTIDE SEQUENCE [LARGE SCALE GENOMIC DNA]</scope>
    <source>
        <strain evidence="2 3">CNM20130759</strain>
    </source>
</reference>
<evidence type="ECO:0000256" key="1">
    <source>
        <dbReference type="SAM" id="MobiDB-lite"/>
    </source>
</evidence>
<feature type="region of interest" description="Disordered" evidence="1">
    <location>
        <begin position="100"/>
        <end position="146"/>
    </location>
</feature>
<comment type="caution">
    <text evidence="2">The sequence shown here is derived from an EMBL/GenBank/DDBJ whole genome shotgun (WGS) entry which is preliminary data.</text>
</comment>
<feature type="compositionally biased region" description="Polar residues" evidence="1">
    <location>
        <begin position="130"/>
        <end position="146"/>
    </location>
</feature>
<dbReference type="RefSeq" id="WP_143860591.1">
    <property type="nucleotide sequence ID" value="NZ_NGAF01000055.1"/>
</dbReference>
<proteinExistence type="predicted"/>
<sequence length="146" mass="15963">MNAETLPRAMGYVCVDLVTAIEPLLFQSQRIAARLGYDYIGMTRGSSLIVPEALIDHVATHEIELLIVPHIAHLRGRIPAELGEMTDIHDLATGRTYERGGGYAPEGGRRNPLDTSIPIERTGDKRTGLETINFQQPQSPGAHTGH</sequence>
<evidence type="ECO:0000313" key="2">
    <source>
        <dbReference type="EMBL" id="OXR39865.1"/>
    </source>
</evidence>
<evidence type="ECO:0000313" key="3">
    <source>
        <dbReference type="Proteomes" id="UP000215506"/>
    </source>
</evidence>
<dbReference type="EMBL" id="NGAF01000055">
    <property type="protein sequence ID" value="OXR39865.1"/>
    <property type="molecule type" value="Genomic_DNA"/>
</dbReference>